<dbReference type="RefSeq" id="WP_241368519.1">
    <property type="nucleotide sequence ID" value="NZ_JAKZFC010000001.1"/>
</dbReference>
<evidence type="ECO:0008006" key="4">
    <source>
        <dbReference type="Google" id="ProtNLM"/>
    </source>
</evidence>
<feature type="transmembrane region" description="Helical" evidence="1">
    <location>
        <begin position="6"/>
        <end position="23"/>
    </location>
</feature>
<protein>
    <recommendedName>
        <fullName evidence="4">Selenocysteine lyase</fullName>
    </recommendedName>
</protein>
<sequence>MSSIIYLIFFMSPLYAVIIWSYLNPKESLLWGKRGIFKEEPEVTEAAIRQAKVTAIFGLIWLTFMLLLGIMIIYIYY</sequence>
<evidence type="ECO:0000313" key="3">
    <source>
        <dbReference type="Proteomes" id="UP001316087"/>
    </source>
</evidence>
<evidence type="ECO:0000313" key="2">
    <source>
        <dbReference type="EMBL" id="MCH7321493.1"/>
    </source>
</evidence>
<evidence type="ECO:0000256" key="1">
    <source>
        <dbReference type="SAM" id="Phobius"/>
    </source>
</evidence>
<feature type="transmembrane region" description="Helical" evidence="1">
    <location>
        <begin position="55"/>
        <end position="76"/>
    </location>
</feature>
<reference evidence="2 3" key="1">
    <citation type="submission" date="2022-03" db="EMBL/GenBank/DDBJ databases">
        <authorList>
            <person name="Jo J.-H."/>
            <person name="Im W.-T."/>
        </authorList>
    </citation>
    <scope>NUCLEOTIDE SEQUENCE [LARGE SCALE GENOMIC DNA]</scope>
    <source>
        <strain evidence="2 3">MA9</strain>
    </source>
</reference>
<comment type="caution">
    <text evidence="2">The sequence shown here is derived from an EMBL/GenBank/DDBJ whole genome shotgun (WGS) entry which is preliminary data.</text>
</comment>
<gene>
    <name evidence="2" type="ORF">LZ480_06255</name>
</gene>
<dbReference type="Proteomes" id="UP001316087">
    <property type="component" value="Unassembled WGS sequence"/>
</dbReference>
<organism evidence="2 3">
    <name type="scientific">Solibacillus palustris</name>
    <dbReference type="NCBI Taxonomy" id="2908203"/>
    <lineage>
        <taxon>Bacteria</taxon>
        <taxon>Bacillati</taxon>
        <taxon>Bacillota</taxon>
        <taxon>Bacilli</taxon>
        <taxon>Bacillales</taxon>
        <taxon>Caryophanaceae</taxon>
        <taxon>Solibacillus</taxon>
    </lineage>
</organism>
<proteinExistence type="predicted"/>
<keyword evidence="3" id="KW-1185">Reference proteome</keyword>
<keyword evidence="1" id="KW-0812">Transmembrane</keyword>
<name>A0ABS9UB96_9BACL</name>
<dbReference type="EMBL" id="JAKZFC010000001">
    <property type="protein sequence ID" value="MCH7321493.1"/>
    <property type="molecule type" value="Genomic_DNA"/>
</dbReference>
<keyword evidence="1" id="KW-0472">Membrane</keyword>
<keyword evidence="1" id="KW-1133">Transmembrane helix</keyword>
<accession>A0ABS9UB96</accession>